<feature type="domain" description="Tryptophan synthase beta chain-like PALP" evidence="1">
    <location>
        <begin position="95"/>
        <end position="396"/>
    </location>
</feature>
<dbReference type="InterPro" id="IPR050214">
    <property type="entry name" value="Cys_Synth/Cystath_Beta-Synth"/>
</dbReference>
<sequence>MDTTAAFTGLRCTGCGERVVGDQGDEAEVGASDGESSGSVVVSGRCPDCDAPLDADYDYDALAADLDRAAFAPRPRDGVWAVDALLPFPAETAVSVAEGATPLVLAPRLTDELGVAGVLVKDEGRNPTGTVLDRGFSVAVTAANAADATDVAVAEPGDGGQSMGSYAGRAGMRPHSFTPSRSTFLNKAMTNVHGGEMRVVGGRYPDAVEALADGWMDDWTDLMPFTTPYRHEGQKSLAWEVAAGTDWDLPDALVVPTGTGEVLYGVWKGFRELAEVGLVEVGELPRLYAAQPDGCAPIATAWERSLDVPEPWGPPDTICGELEVPDPPGGSLALDALAESEGGAVAVDDEDALEAAVVAGHHEGLEVSVNAGIAFAGAWELADEGAFDGDETVVLVNREAGVKTADLLRSHLMGQGV</sequence>
<dbReference type="Pfam" id="PF00291">
    <property type="entry name" value="PALP"/>
    <property type="match status" value="1"/>
</dbReference>
<dbReference type="RefSeq" id="WP_267623452.1">
    <property type="nucleotide sequence ID" value="NZ_JAODIW010000008.1"/>
</dbReference>
<dbReference type="Gene3D" id="3.40.50.1100">
    <property type="match status" value="2"/>
</dbReference>
<evidence type="ECO:0000313" key="2">
    <source>
        <dbReference type="EMBL" id="MFC4358732.1"/>
    </source>
</evidence>
<organism evidence="2 3">
    <name type="scientific">Halobium salinum</name>
    <dbReference type="NCBI Taxonomy" id="1364940"/>
    <lineage>
        <taxon>Archaea</taxon>
        <taxon>Methanobacteriati</taxon>
        <taxon>Methanobacteriota</taxon>
        <taxon>Stenosarchaea group</taxon>
        <taxon>Halobacteria</taxon>
        <taxon>Halobacteriales</taxon>
        <taxon>Haloferacaceae</taxon>
        <taxon>Halobium</taxon>
    </lineage>
</organism>
<gene>
    <name evidence="2" type="ORF">ACFO0N_12345</name>
</gene>
<name>A0ABD5PD02_9EURY</name>
<dbReference type="Proteomes" id="UP001595921">
    <property type="component" value="Unassembled WGS sequence"/>
</dbReference>
<protein>
    <submittedName>
        <fullName evidence="2">Pyridoxal-phosphate dependent enzyme</fullName>
    </submittedName>
</protein>
<dbReference type="InterPro" id="IPR001926">
    <property type="entry name" value="TrpB-like_PALP"/>
</dbReference>
<keyword evidence="3" id="KW-1185">Reference proteome</keyword>
<accession>A0ABD5PD02</accession>
<dbReference type="SUPFAM" id="SSF53686">
    <property type="entry name" value="Tryptophan synthase beta subunit-like PLP-dependent enzymes"/>
    <property type="match status" value="1"/>
</dbReference>
<dbReference type="EMBL" id="JBHSDS010000006">
    <property type="protein sequence ID" value="MFC4358732.1"/>
    <property type="molecule type" value="Genomic_DNA"/>
</dbReference>
<evidence type="ECO:0000313" key="3">
    <source>
        <dbReference type="Proteomes" id="UP001595921"/>
    </source>
</evidence>
<evidence type="ECO:0000259" key="1">
    <source>
        <dbReference type="Pfam" id="PF00291"/>
    </source>
</evidence>
<reference evidence="2 3" key="1">
    <citation type="journal article" date="2019" name="Int. J. Syst. Evol. Microbiol.">
        <title>The Global Catalogue of Microorganisms (GCM) 10K type strain sequencing project: providing services to taxonomists for standard genome sequencing and annotation.</title>
        <authorList>
            <consortium name="The Broad Institute Genomics Platform"/>
            <consortium name="The Broad Institute Genome Sequencing Center for Infectious Disease"/>
            <person name="Wu L."/>
            <person name="Ma J."/>
        </authorList>
    </citation>
    <scope>NUCLEOTIDE SEQUENCE [LARGE SCALE GENOMIC DNA]</scope>
    <source>
        <strain evidence="2 3">CGMCC 1.12553</strain>
    </source>
</reference>
<comment type="caution">
    <text evidence="2">The sequence shown here is derived from an EMBL/GenBank/DDBJ whole genome shotgun (WGS) entry which is preliminary data.</text>
</comment>
<dbReference type="InterPro" id="IPR036052">
    <property type="entry name" value="TrpB-like_PALP_sf"/>
</dbReference>
<dbReference type="AlphaFoldDB" id="A0ABD5PD02"/>
<dbReference type="PANTHER" id="PTHR10314">
    <property type="entry name" value="CYSTATHIONINE BETA-SYNTHASE"/>
    <property type="match status" value="1"/>
</dbReference>
<proteinExistence type="predicted"/>